<organism evidence="20 21">
    <name type="scientific">Eudyptula minor</name>
    <name type="common">Little blue penguin</name>
    <name type="synonym">Aptenodytes minor</name>
    <dbReference type="NCBI Taxonomy" id="37083"/>
    <lineage>
        <taxon>Eukaryota</taxon>
        <taxon>Metazoa</taxon>
        <taxon>Chordata</taxon>
        <taxon>Craniata</taxon>
        <taxon>Vertebrata</taxon>
        <taxon>Euteleostomi</taxon>
        <taxon>Archelosauria</taxon>
        <taxon>Archosauria</taxon>
        <taxon>Dinosauria</taxon>
        <taxon>Saurischia</taxon>
        <taxon>Theropoda</taxon>
        <taxon>Coelurosauria</taxon>
        <taxon>Aves</taxon>
        <taxon>Neognathae</taxon>
        <taxon>Neoaves</taxon>
        <taxon>Aequornithes</taxon>
        <taxon>Sphenisciformes</taxon>
        <taxon>Spheniscidae</taxon>
        <taxon>Eudyptula</taxon>
    </lineage>
</organism>
<dbReference type="FunFam" id="1.25.40.20:FF:000023">
    <property type="entry name" value="short transient receptor potential channel 4 isoform X1"/>
    <property type="match status" value="1"/>
</dbReference>
<keyword evidence="9 18" id="KW-1133">Transmembrane helix</keyword>
<evidence type="ECO:0000256" key="15">
    <source>
        <dbReference type="ARBA" id="ARBA00036634"/>
    </source>
</evidence>
<dbReference type="InterPro" id="IPR002153">
    <property type="entry name" value="TRPC_channel"/>
</dbReference>
<dbReference type="PANTHER" id="PTHR10117">
    <property type="entry name" value="TRANSIENT RECEPTOR POTENTIAL CHANNEL"/>
    <property type="match status" value="1"/>
</dbReference>
<dbReference type="InterPro" id="IPR005821">
    <property type="entry name" value="Ion_trans_dom"/>
</dbReference>
<keyword evidence="16" id="KW-0175">Coiled coil</keyword>
<dbReference type="SMART" id="SM00248">
    <property type="entry name" value="ANK"/>
    <property type="match status" value="2"/>
</dbReference>
<dbReference type="InterPro" id="IPR005461">
    <property type="entry name" value="TRPC5_channel"/>
</dbReference>
<evidence type="ECO:0000256" key="3">
    <source>
        <dbReference type="ARBA" id="ARBA00022475"/>
    </source>
</evidence>
<feature type="transmembrane region" description="Helical" evidence="18">
    <location>
        <begin position="327"/>
        <end position="351"/>
    </location>
</feature>
<evidence type="ECO:0000256" key="11">
    <source>
        <dbReference type="ARBA" id="ARBA00023065"/>
    </source>
</evidence>
<dbReference type="Pfam" id="PF00023">
    <property type="entry name" value="Ank"/>
    <property type="match status" value="1"/>
</dbReference>
<feature type="transmembrane region" description="Helical" evidence="18">
    <location>
        <begin position="363"/>
        <end position="382"/>
    </location>
</feature>
<comment type="caution">
    <text evidence="20">The sequence shown here is derived from an EMBL/GenBank/DDBJ whole genome shotgun (WGS) entry which is preliminary data.</text>
</comment>
<evidence type="ECO:0000256" key="18">
    <source>
        <dbReference type="SAM" id="Phobius"/>
    </source>
</evidence>
<dbReference type="GO" id="GO:0051480">
    <property type="term" value="P:regulation of cytosolic calcium ion concentration"/>
    <property type="evidence" value="ECO:0007669"/>
    <property type="project" value="TreeGrafter"/>
</dbReference>
<feature type="non-terminal residue" evidence="20">
    <location>
        <position position="1"/>
    </location>
</feature>
<dbReference type="Pfam" id="PF08344">
    <property type="entry name" value="TRP_2"/>
    <property type="match status" value="1"/>
</dbReference>
<evidence type="ECO:0000256" key="9">
    <source>
        <dbReference type="ARBA" id="ARBA00022989"/>
    </source>
</evidence>
<dbReference type="Pfam" id="PF00520">
    <property type="entry name" value="Ion_trans"/>
    <property type="match status" value="1"/>
</dbReference>
<feature type="region of interest" description="Disordered" evidence="17">
    <location>
        <begin position="767"/>
        <end position="796"/>
    </location>
</feature>
<feature type="transmembrane region" description="Helical" evidence="18">
    <location>
        <begin position="571"/>
        <end position="587"/>
    </location>
</feature>
<evidence type="ECO:0000256" key="5">
    <source>
        <dbReference type="ARBA" id="ARBA00022673"/>
    </source>
</evidence>
<evidence type="ECO:0000256" key="8">
    <source>
        <dbReference type="ARBA" id="ARBA00022837"/>
    </source>
</evidence>
<feature type="coiled-coil region" evidence="16">
    <location>
        <begin position="227"/>
        <end position="254"/>
    </location>
</feature>
<dbReference type="SUPFAM" id="SSF48403">
    <property type="entry name" value="Ankyrin repeat"/>
    <property type="match status" value="1"/>
</dbReference>
<keyword evidence="4" id="KW-0109">Calcium transport</keyword>
<evidence type="ECO:0000256" key="12">
    <source>
        <dbReference type="ARBA" id="ARBA00023136"/>
    </source>
</evidence>
<dbReference type="Pfam" id="PF12796">
    <property type="entry name" value="Ank_2"/>
    <property type="match status" value="1"/>
</dbReference>
<evidence type="ECO:0000256" key="7">
    <source>
        <dbReference type="ARBA" id="ARBA00022737"/>
    </source>
</evidence>
<accession>A0A8J4JUV1</accession>
<evidence type="ECO:0000256" key="16">
    <source>
        <dbReference type="SAM" id="Coils"/>
    </source>
</evidence>
<keyword evidence="21" id="KW-1185">Reference proteome</keyword>
<feature type="domain" description="Transient receptor ion channel" evidence="19">
    <location>
        <begin position="176"/>
        <end position="238"/>
    </location>
</feature>
<dbReference type="FunFam" id="1.10.287.70:FF:000266">
    <property type="entry name" value="Transient receptor potential cation channel subfamily c member 1"/>
    <property type="match status" value="1"/>
</dbReference>
<keyword evidence="20" id="KW-0675">Receptor</keyword>
<evidence type="ECO:0000256" key="4">
    <source>
        <dbReference type="ARBA" id="ARBA00022568"/>
    </source>
</evidence>
<feature type="transmembrane region" description="Helical" evidence="18">
    <location>
        <begin position="402"/>
        <end position="419"/>
    </location>
</feature>
<evidence type="ECO:0000256" key="6">
    <source>
        <dbReference type="ARBA" id="ARBA00022692"/>
    </source>
</evidence>
<proteinExistence type="predicted"/>
<sequence length="989" mass="113696">MAQLYYKKVNYSPYRDRIPLQIVRTEAELSAEEKAYLSAVEKGDYASVKHALQEAEIYYNININCIDPLGRSALLIAIENENLEIMELLLSHSIYVGDALLYAIRKEVVGAVELLLNYRKPSGEKQVPTLMMDTQFSEFTPDITPIMLAAHTNNYEIIKLLVQRRVTIPRPHQIRCNCVECVSSSEVDSLRHSRSRLNIYKALASPSLIALSSEDPILTAFRLGWELKELSKVENEFKAEYEELSQQCKRFAKDLLDQARSSRELEIILNHRDDQSEELDPQKCHDLAKLKVAIKYHQKEFVAQPNCQQLLATLWYDGFPGWRRKHWAVKLLTCVTIGLLFPVLSVAYLIAPKSRLGLFIKKPFIKFICHTGSYLTFLFMLLLASQHIVRTDLHMQGPPPTIVEWMILPWVLGFIWGEIKEMWDGGFNEYVHDWWNLMDFAMNSLYLATISLKIVAYVKYNGSRPREEWEMWHPTLIAEALFAISNILSSLRLISLFTANSHLGPLQISLGRMLLDILKFLFIYCLVLLAFANGLNQLYFYYETSASEEPNNCKGIRCEKQNNAFSTLFETLQSLFWSVFGLLNLYVTNVKARHEFTEFVGATMFGTYNVISLVVLLNMLIAMMNNSYQLIADHADIEWKFARTKLWMSYFDEGATLPPPFNIVPSPKSVWYLCKWLHNQLCPGNDSDDEQKRHENLKTFTERHADNLIQNQHYQEVIRNLVKRYVAAMIRTSKTNEGLTEENFKELKQDISSFRYEVLDLLGNRKPQRRSYSASSTEVSQKDETHEDGAGEKSKAKSVSFNVANKKKDFNVSALIKTMSGINMVEEKPKSNGISKRSFVRNGNRVQRLSSSKKESFKRLGLLFSKMNGHVPEPNSEPMYTISDGIIQPHYMWKDIKYSQIDKEREENCSKSEINLNEVDYSGNTRLTGQSKECPVVCTSSLHCASSICSSNSKLIDSSEDVFDSWGEACDLFINQWKDGQEDHVTTRL</sequence>
<dbReference type="Gene3D" id="1.25.40.20">
    <property type="entry name" value="Ankyrin repeat-containing domain"/>
    <property type="match status" value="1"/>
</dbReference>
<keyword evidence="5" id="KW-0107">Calcium channel</keyword>
<feature type="non-terminal residue" evidence="20">
    <location>
        <position position="989"/>
    </location>
</feature>
<dbReference type="SMART" id="SM01420">
    <property type="entry name" value="TRP_2"/>
    <property type="match status" value="1"/>
</dbReference>
<dbReference type="PRINTS" id="PR01097">
    <property type="entry name" value="TRNSRECEPTRP"/>
</dbReference>
<feature type="compositionally biased region" description="Polar residues" evidence="17">
    <location>
        <begin position="770"/>
        <end position="779"/>
    </location>
</feature>
<reference evidence="20" key="1">
    <citation type="journal article" date="2019" name="Gigascience">
        <title>High-coverage genomes to elucidate the evolution of penguins.</title>
        <authorList>
            <person name="Pan H."/>
            <person name="Cole T.L."/>
            <person name="Bi X."/>
            <person name="Fang M."/>
            <person name="Zhou C."/>
            <person name="Yang Z."/>
            <person name="Ksepka D.T."/>
            <person name="Hart T."/>
            <person name="Bouzat J.L."/>
            <person name="Argilla L.S."/>
            <person name="Bertelsen M.F."/>
            <person name="Boersma P.D."/>
            <person name="Bost C.A."/>
            <person name="Cherel Y."/>
            <person name="Dann P."/>
            <person name="Fiddaman S.R."/>
            <person name="Howard P."/>
            <person name="Labuschagne K."/>
            <person name="Mattern T."/>
            <person name="Miller G."/>
            <person name="Parker P."/>
            <person name="Phillips R.A."/>
            <person name="Quillfeldt P."/>
            <person name="Ryan P.G."/>
            <person name="Taylor H."/>
            <person name="Thompson D.R."/>
            <person name="Young M.J."/>
            <person name="Ellegaard M.R."/>
            <person name="Gilbert M.T.P."/>
            <person name="Sinding M.S."/>
            <person name="Pacheco G."/>
            <person name="Shepherd L.D."/>
            <person name="Tennyson A.J.D."/>
            <person name="Grosser S."/>
            <person name="Kay E."/>
            <person name="Nupen L.J."/>
            <person name="Ellenberg U."/>
            <person name="Houston D.M."/>
            <person name="Reeve A.H."/>
            <person name="Johnson K."/>
            <person name="Masello J.F."/>
            <person name="Stracke T."/>
            <person name="McKinlay B."/>
            <person name="Borboroglu P.G."/>
            <person name="Zhang D.X."/>
            <person name="Zhang G."/>
        </authorList>
    </citation>
    <scope>NUCLEOTIDE SEQUENCE</scope>
    <source>
        <strain evidence="20">Gonzo</strain>
    </source>
</reference>
<dbReference type="InterPro" id="IPR002110">
    <property type="entry name" value="Ankyrin_rpt"/>
</dbReference>
<dbReference type="PANTHER" id="PTHR10117:SF76">
    <property type="entry name" value="SHORT TRANSIENT RECEPTOR POTENTIAL CHANNEL 5"/>
    <property type="match status" value="1"/>
</dbReference>
<keyword evidence="10" id="KW-0040">ANK repeat</keyword>
<evidence type="ECO:0000256" key="10">
    <source>
        <dbReference type="ARBA" id="ARBA00023043"/>
    </source>
</evidence>
<feature type="transmembrane region" description="Helical" evidence="18">
    <location>
        <begin position="440"/>
        <end position="460"/>
    </location>
</feature>
<dbReference type="NCBIfam" id="TIGR00870">
    <property type="entry name" value="trp"/>
    <property type="match status" value="1"/>
</dbReference>
<dbReference type="EMBL" id="VULC01013050">
    <property type="protein sequence ID" value="KAF1529727.1"/>
    <property type="molecule type" value="Genomic_DNA"/>
</dbReference>
<evidence type="ECO:0000256" key="17">
    <source>
        <dbReference type="SAM" id="MobiDB-lite"/>
    </source>
</evidence>
<keyword evidence="8" id="KW-0106">Calcium</keyword>
<keyword evidence="11" id="KW-0406">Ion transport</keyword>
<gene>
    <name evidence="20" type="primary">Trpc5</name>
    <name evidence="20" type="ORF">FQV19_0011224</name>
</gene>
<dbReference type="Proteomes" id="UP000782854">
    <property type="component" value="Unassembled WGS sequence"/>
</dbReference>
<keyword evidence="2" id="KW-0813">Transport</keyword>
<dbReference type="AlphaFoldDB" id="A0A8J4JUV1"/>
<dbReference type="InterPro" id="IPR013555">
    <property type="entry name" value="TRP_dom"/>
</dbReference>
<keyword evidence="12 18" id="KW-0472">Membrane</keyword>
<dbReference type="PRINTS" id="PR01646">
    <property type="entry name" value="TRPCHANNEL5"/>
</dbReference>
<evidence type="ECO:0000256" key="14">
    <source>
        <dbReference type="ARBA" id="ARBA00023303"/>
    </source>
</evidence>
<dbReference type="InterPro" id="IPR036770">
    <property type="entry name" value="Ankyrin_rpt-contain_sf"/>
</dbReference>
<evidence type="ECO:0000259" key="19">
    <source>
        <dbReference type="SMART" id="SM01420"/>
    </source>
</evidence>
<comment type="catalytic activity">
    <reaction evidence="15">
        <text>Ca(2+)(in) = Ca(2+)(out)</text>
        <dbReference type="Rhea" id="RHEA:29671"/>
        <dbReference type="ChEBI" id="CHEBI:29108"/>
    </reaction>
</comment>
<keyword evidence="3" id="KW-1003">Cell membrane</keyword>
<keyword evidence="7" id="KW-0677">Repeat</keyword>
<evidence type="ECO:0000256" key="1">
    <source>
        <dbReference type="ARBA" id="ARBA00004651"/>
    </source>
</evidence>
<feature type="transmembrane region" description="Helical" evidence="18">
    <location>
        <begin position="599"/>
        <end position="621"/>
    </location>
</feature>
<evidence type="ECO:0000256" key="2">
    <source>
        <dbReference type="ARBA" id="ARBA00022448"/>
    </source>
</evidence>
<feature type="compositionally biased region" description="Basic and acidic residues" evidence="17">
    <location>
        <begin position="780"/>
        <end position="795"/>
    </location>
</feature>
<dbReference type="GO" id="GO:0005886">
    <property type="term" value="C:plasma membrane"/>
    <property type="evidence" value="ECO:0007669"/>
    <property type="project" value="UniProtKB-SubCell"/>
</dbReference>
<dbReference type="GO" id="GO:0015279">
    <property type="term" value="F:store-operated calcium channel activity"/>
    <property type="evidence" value="ECO:0007669"/>
    <property type="project" value="TreeGrafter"/>
</dbReference>
<dbReference type="GO" id="GO:0034703">
    <property type="term" value="C:cation channel complex"/>
    <property type="evidence" value="ECO:0007669"/>
    <property type="project" value="TreeGrafter"/>
</dbReference>
<keyword evidence="14" id="KW-0407">Ion channel</keyword>
<keyword evidence="13" id="KW-1015">Disulfide bond</keyword>
<keyword evidence="6 18" id="KW-0812">Transmembrane</keyword>
<dbReference type="GO" id="GO:0070679">
    <property type="term" value="F:inositol 1,4,5 trisphosphate binding"/>
    <property type="evidence" value="ECO:0007669"/>
    <property type="project" value="TreeGrafter"/>
</dbReference>
<feature type="transmembrane region" description="Helical" evidence="18">
    <location>
        <begin position="520"/>
        <end position="542"/>
    </location>
</feature>
<evidence type="ECO:0000313" key="20">
    <source>
        <dbReference type="EMBL" id="KAF1529727.1"/>
    </source>
</evidence>
<evidence type="ECO:0000313" key="21">
    <source>
        <dbReference type="Proteomes" id="UP000782854"/>
    </source>
</evidence>
<protein>
    <submittedName>
        <fullName evidence="20">Short transient receptor potential channel 5</fullName>
    </submittedName>
</protein>
<evidence type="ECO:0000256" key="13">
    <source>
        <dbReference type="ARBA" id="ARBA00023157"/>
    </source>
</evidence>
<dbReference type="OrthoDB" id="2373987at2759"/>
<name>A0A8J4JUV1_EUDMI</name>
<comment type="subcellular location">
    <subcellularLocation>
        <location evidence="1">Cell membrane</location>
        <topology evidence="1">Multi-pass membrane protein</topology>
    </subcellularLocation>
</comment>